<dbReference type="GO" id="GO:0071944">
    <property type="term" value="C:cell periphery"/>
    <property type="evidence" value="ECO:0007669"/>
    <property type="project" value="UniProtKB-ARBA"/>
</dbReference>
<keyword evidence="3 6" id="KW-1133">Transmembrane helix</keyword>
<feature type="compositionally biased region" description="Low complexity" evidence="5">
    <location>
        <begin position="292"/>
        <end position="305"/>
    </location>
</feature>
<comment type="subcellular location">
    <subcellularLocation>
        <location evidence="1">Membrane</location>
        <topology evidence="1">Single-pass membrane protein</topology>
    </subcellularLocation>
</comment>
<keyword evidence="2 6" id="KW-0812">Transmembrane</keyword>
<evidence type="ECO:0000313" key="7">
    <source>
        <dbReference type="EMBL" id="OAP56510.1"/>
    </source>
</evidence>
<dbReference type="Proteomes" id="UP000078343">
    <property type="component" value="Unassembled WGS sequence"/>
</dbReference>
<dbReference type="GO" id="GO:0016020">
    <property type="term" value="C:membrane"/>
    <property type="evidence" value="ECO:0007669"/>
    <property type="project" value="UniProtKB-SubCell"/>
</dbReference>
<evidence type="ECO:0000256" key="3">
    <source>
        <dbReference type="ARBA" id="ARBA00022989"/>
    </source>
</evidence>
<proteinExistence type="predicted"/>
<feature type="transmembrane region" description="Helical" evidence="6">
    <location>
        <begin position="234"/>
        <end position="255"/>
    </location>
</feature>
<feature type="region of interest" description="Disordered" evidence="5">
    <location>
        <begin position="15"/>
        <end position="59"/>
    </location>
</feature>
<dbReference type="AlphaFoldDB" id="A0A178Z9R2"/>
<evidence type="ECO:0000256" key="5">
    <source>
        <dbReference type="SAM" id="MobiDB-lite"/>
    </source>
</evidence>
<gene>
    <name evidence="7" type="ORF">AYL99_09689</name>
</gene>
<dbReference type="STRING" id="1367422.A0A178Z9R2"/>
<evidence type="ECO:0000256" key="4">
    <source>
        <dbReference type="ARBA" id="ARBA00023136"/>
    </source>
</evidence>
<dbReference type="GeneID" id="30013857"/>
<dbReference type="InterPro" id="IPR051694">
    <property type="entry name" value="Immunoregulatory_rcpt-like"/>
</dbReference>
<dbReference type="PANTHER" id="PTHR15549">
    <property type="entry name" value="PAIRED IMMUNOGLOBULIN-LIKE TYPE 2 RECEPTOR"/>
    <property type="match status" value="1"/>
</dbReference>
<evidence type="ECO:0000256" key="2">
    <source>
        <dbReference type="ARBA" id="ARBA00022692"/>
    </source>
</evidence>
<evidence type="ECO:0008006" key="9">
    <source>
        <dbReference type="Google" id="ProtNLM"/>
    </source>
</evidence>
<reference evidence="7 8" key="1">
    <citation type="submission" date="2016-04" db="EMBL/GenBank/DDBJ databases">
        <title>Draft genome of Fonsecaea erecta CBS 125763.</title>
        <authorList>
            <person name="Weiss V.A."/>
            <person name="Vicente V.A."/>
            <person name="Raittz R.T."/>
            <person name="Moreno L.F."/>
            <person name="De Souza E.M."/>
            <person name="Pedrosa F.O."/>
            <person name="Steffens M.B."/>
            <person name="Faoro H."/>
            <person name="Tadra-Sfeir M.Z."/>
            <person name="Najafzadeh M.J."/>
            <person name="Felipe M.S."/>
            <person name="Teixeira M."/>
            <person name="Sun J."/>
            <person name="Xi L."/>
            <person name="Gomes R."/>
            <person name="De Azevedo C.M."/>
            <person name="Salgado C.G."/>
            <person name="Da Silva M.B."/>
            <person name="Nascimento M.F."/>
            <person name="Queiroz-Telles F."/>
            <person name="Attili D.S."/>
            <person name="Gorbushina A."/>
        </authorList>
    </citation>
    <scope>NUCLEOTIDE SEQUENCE [LARGE SCALE GENOMIC DNA]</scope>
    <source>
        <strain evidence="7 8">CBS 125763</strain>
    </source>
</reference>
<evidence type="ECO:0000256" key="6">
    <source>
        <dbReference type="SAM" id="Phobius"/>
    </source>
</evidence>
<keyword evidence="4 6" id="KW-0472">Membrane</keyword>
<sequence>MLQGDMFHHVPRAAQMHPHPDFSNNAEPVTASTSSASSTIDISTTSSSSAVTATTPSTTTDMGPQATFLYPTELLTLNNIDVIQVSYSTVWKNVVLSIFCEMSPGSDQFALANVNQIESNGTYAIAPIQAGMQIAQFPTYCNFMLCDAQNRTDSTTAAGFTMVSTQGIATTYALAATRAATTSASVTGKSAKSSTQPLAATGTAIMSSAGASAAAETAVSSTSRSAGLGSGAKAGIAIGVILGIVALIAAIFFCLRTKRRMKKVENMVTLRSTASSVDLAPSEKAVLEDPAPVSSTPTPIRSSSPGNDGSRVAVFKIGENHRNSEDWRRFFGNGKPQTPVTST</sequence>
<feature type="region of interest" description="Disordered" evidence="5">
    <location>
        <begin position="279"/>
        <end position="319"/>
    </location>
</feature>
<evidence type="ECO:0000313" key="8">
    <source>
        <dbReference type="Proteomes" id="UP000078343"/>
    </source>
</evidence>
<protein>
    <recommendedName>
        <fullName evidence="9">Mid2 domain-containing protein</fullName>
    </recommendedName>
</protein>
<evidence type="ECO:0000256" key="1">
    <source>
        <dbReference type="ARBA" id="ARBA00004167"/>
    </source>
</evidence>
<dbReference type="RefSeq" id="XP_018689877.1">
    <property type="nucleotide sequence ID" value="XM_018841196.1"/>
</dbReference>
<organism evidence="7 8">
    <name type="scientific">Fonsecaea erecta</name>
    <dbReference type="NCBI Taxonomy" id="1367422"/>
    <lineage>
        <taxon>Eukaryota</taxon>
        <taxon>Fungi</taxon>
        <taxon>Dikarya</taxon>
        <taxon>Ascomycota</taxon>
        <taxon>Pezizomycotina</taxon>
        <taxon>Eurotiomycetes</taxon>
        <taxon>Chaetothyriomycetidae</taxon>
        <taxon>Chaetothyriales</taxon>
        <taxon>Herpotrichiellaceae</taxon>
        <taxon>Fonsecaea</taxon>
    </lineage>
</organism>
<dbReference type="OrthoDB" id="4154548at2759"/>
<comment type="caution">
    <text evidence="7">The sequence shown here is derived from an EMBL/GenBank/DDBJ whole genome shotgun (WGS) entry which is preliminary data.</text>
</comment>
<feature type="compositionally biased region" description="Low complexity" evidence="5">
    <location>
        <begin position="28"/>
        <end position="59"/>
    </location>
</feature>
<accession>A0A178Z9R2</accession>
<keyword evidence="8" id="KW-1185">Reference proteome</keyword>
<dbReference type="EMBL" id="LVYI01000009">
    <property type="protein sequence ID" value="OAP56510.1"/>
    <property type="molecule type" value="Genomic_DNA"/>
</dbReference>
<name>A0A178Z9R2_9EURO</name>